<accession>A0ABC9TKG2</accession>
<organism evidence="2 3">
    <name type="scientific">Enterococcus faecalis RP2S-4</name>
    <dbReference type="NCBI Taxonomy" id="1244145"/>
    <lineage>
        <taxon>Bacteria</taxon>
        <taxon>Bacillati</taxon>
        <taxon>Bacillota</taxon>
        <taxon>Bacilli</taxon>
        <taxon>Lactobacillales</taxon>
        <taxon>Enterococcaceae</taxon>
        <taxon>Enterococcus</taxon>
    </lineage>
</organism>
<feature type="transmembrane region" description="Helical" evidence="1">
    <location>
        <begin position="79"/>
        <end position="101"/>
    </location>
</feature>
<reference evidence="2 3" key="1">
    <citation type="submission" date="2013-06" db="EMBL/GenBank/DDBJ databases">
        <authorList>
            <person name="Weinstock G."/>
            <person name="Sodergren E."/>
            <person name="Lobos E.A."/>
            <person name="Fulton L."/>
            <person name="Fulton R."/>
            <person name="Courtney L."/>
            <person name="Fronick C."/>
            <person name="O'Laughlin M."/>
            <person name="Godfrey J."/>
            <person name="Wilson R.M."/>
            <person name="Miner T."/>
            <person name="Farmer C."/>
            <person name="Delehaunty K."/>
            <person name="Cordes M."/>
            <person name="Minx P."/>
            <person name="Tomlinson C."/>
            <person name="Chen J."/>
            <person name="Wollam A."/>
            <person name="Pepin K.H."/>
            <person name="Bhonagiri V."/>
            <person name="Zhang X."/>
            <person name="Warren W."/>
            <person name="Mitreva M."/>
            <person name="Mardis E.R."/>
            <person name="Wilson R.K."/>
        </authorList>
    </citation>
    <scope>NUCLEOTIDE SEQUENCE [LARGE SCALE GENOMIC DNA]</scope>
    <source>
        <strain evidence="2 3">RP2S-4</strain>
    </source>
</reference>
<comment type="caution">
    <text evidence="2">The sequence shown here is derived from an EMBL/GenBank/DDBJ whole genome shotgun (WGS) entry which is preliminary data.</text>
</comment>
<dbReference type="EMBL" id="ATIR01000037">
    <property type="protein sequence ID" value="EPI09175.1"/>
    <property type="molecule type" value="Genomic_DNA"/>
</dbReference>
<dbReference type="AlphaFoldDB" id="A0ABC9TKG2"/>
<keyword evidence="1" id="KW-0472">Membrane</keyword>
<evidence type="ECO:0000256" key="1">
    <source>
        <dbReference type="SAM" id="Phobius"/>
    </source>
</evidence>
<feature type="transmembrane region" description="Helical" evidence="1">
    <location>
        <begin position="42"/>
        <end position="59"/>
    </location>
</feature>
<gene>
    <name evidence="2" type="ORF">D358_01266</name>
</gene>
<feature type="transmembrane region" description="Helical" evidence="1">
    <location>
        <begin position="141"/>
        <end position="162"/>
    </location>
</feature>
<sequence>MVRRMKTLFIATFEQSLNLQDDKLIKYMKKDVEQPGKKERPILVKILAILLVSLQYGFVKFTEYGIEHPNKNSFLPTPTFNFLPISVFIIMLSMYLVIWIVTLLKRYKELKLYFSYINTVNMLIMLLITLNLMFITFFLKALTVIGIGLLIGILMFTGYVVFRSKKRSLENVLYETEEKKDKIDEIVEKILNLVIKYGWIIVIIVVIWKILFPSSNTVRTDFVGFIEIIGIWLIFDIGFIVAEAYLFFPYLLQGYYKYKYPEEYREWEGKSQLEWYGEKYFNKNIKGTEKEKKDEY</sequence>
<dbReference type="Proteomes" id="UP000015750">
    <property type="component" value="Unassembled WGS sequence"/>
</dbReference>
<keyword evidence="1" id="KW-0812">Transmembrane</keyword>
<feature type="transmembrane region" description="Helical" evidence="1">
    <location>
        <begin position="113"/>
        <end position="135"/>
    </location>
</feature>
<proteinExistence type="predicted"/>
<name>A0ABC9TKG2_ENTFL</name>
<feature type="transmembrane region" description="Helical" evidence="1">
    <location>
        <begin position="190"/>
        <end position="211"/>
    </location>
</feature>
<feature type="transmembrane region" description="Helical" evidence="1">
    <location>
        <begin position="223"/>
        <end position="248"/>
    </location>
</feature>
<evidence type="ECO:0000313" key="2">
    <source>
        <dbReference type="EMBL" id="EPI09175.1"/>
    </source>
</evidence>
<evidence type="ECO:0000313" key="3">
    <source>
        <dbReference type="Proteomes" id="UP000015750"/>
    </source>
</evidence>
<keyword evidence="1" id="KW-1133">Transmembrane helix</keyword>
<protein>
    <submittedName>
        <fullName evidence="2">Uncharacterized protein</fullName>
    </submittedName>
</protein>